<dbReference type="InterPro" id="IPR040256">
    <property type="entry name" value="At4g02000-like"/>
</dbReference>
<dbReference type="PANTHER" id="PTHR31286">
    <property type="entry name" value="GLYCINE-RICH CELL WALL STRUCTURAL PROTEIN 1.8-LIKE"/>
    <property type="match status" value="1"/>
</dbReference>
<organism evidence="1">
    <name type="scientific">Solanum chacoense</name>
    <name type="common">Chaco potato</name>
    <dbReference type="NCBI Taxonomy" id="4108"/>
    <lineage>
        <taxon>Eukaryota</taxon>
        <taxon>Viridiplantae</taxon>
        <taxon>Streptophyta</taxon>
        <taxon>Embryophyta</taxon>
        <taxon>Tracheophyta</taxon>
        <taxon>Spermatophyta</taxon>
        <taxon>Magnoliopsida</taxon>
        <taxon>eudicotyledons</taxon>
        <taxon>Gunneridae</taxon>
        <taxon>Pentapetalae</taxon>
        <taxon>asterids</taxon>
        <taxon>lamiids</taxon>
        <taxon>Solanales</taxon>
        <taxon>Solanaceae</taxon>
        <taxon>Solanoideae</taxon>
        <taxon>Solaneae</taxon>
        <taxon>Solanum</taxon>
    </lineage>
</organism>
<proteinExistence type="predicted"/>
<name>A0A0V0GPR0_SOLCH</name>
<dbReference type="AlphaFoldDB" id="A0A0V0GPR0"/>
<dbReference type="EMBL" id="GEDG01033616">
    <property type="protein sequence ID" value="JAP10165.1"/>
    <property type="molecule type" value="Transcribed_RNA"/>
</dbReference>
<evidence type="ECO:0000313" key="1">
    <source>
        <dbReference type="EMBL" id="JAP10165.1"/>
    </source>
</evidence>
<dbReference type="PANTHER" id="PTHR31286:SF180">
    <property type="entry name" value="OS10G0362600 PROTEIN"/>
    <property type="match status" value="1"/>
</dbReference>
<reference evidence="1" key="1">
    <citation type="submission" date="2015-12" db="EMBL/GenBank/DDBJ databases">
        <title>Gene expression during late stages of embryo sac development: a critical building block for successful pollen-pistil interactions.</title>
        <authorList>
            <person name="Liu Y."/>
            <person name="Joly V."/>
            <person name="Sabar M."/>
            <person name="Matton D.P."/>
        </authorList>
    </citation>
    <scope>NUCLEOTIDE SEQUENCE</scope>
</reference>
<protein>
    <submittedName>
        <fullName evidence="1">Putative ovule protein</fullName>
    </submittedName>
</protein>
<accession>A0A0V0GPR0</accession>
<sequence>MLPVQKKIPLWIMLPCLPVGYWSSEALSKVASDTGKPPLTDSFTASMARISYARVLDEADQWPLLESIEVMIPTGSFHN</sequence>